<dbReference type="InterPro" id="IPR050155">
    <property type="entry name" value="HAD-like_hydrolase_sf"/>
</dbReference>
<comment type="catalytic activity">
    <reaction evidence="1">
        <text>2-phosphoglycolate + H2O = glycolate + phosphate</text>
        <dbReference type="Rhea" id="RHEA:14369"/>
        <dbReference type="ChEBI" id="CHEBI:15377"/>
        <dbReference type="ChEBI" id="CHEBI:29805"/>
        <dbReference type="ChEBI" id="CHEBI:43474"/>
        <dbReference type="ChEBI" id="CHEBI:58033"/>
        <dbReference type="EC" id="3.1.3.18"/>
    </reaction>
</comment>
<dbReference type="EMBL" id="BSNN01000002">
    <property type="protein sequence ID" value="GLQ34791.1"/>
    <property type="molecule type" value="Genomic_DNA"/>
</dbReference>
<protein>
    <recommendedName>
        <fullName evidence="4">phosphoglycolate phosphatase</fullName>
        <ecNumber evidence="4">3.1.3.18</ecNumber>
    </recommendedName>
</protein>
<dbReference type="SUPFAM" id="SSF56784">
    <property type="entry name" value="HAD-like"/>
    <property type="match status" value="1"/>
</dbReference>
<dbReference type="Gene3D" id="3.40.50.1000">
    <property type="entry name" value="HAD superfamily/HAD-like"/>
    <property type="match status" value="1"/>
</dbReference>
<dbReference type="Gene3D" id="1.10.150.240">
    <property type="entry name" value="Putative phosphatase, domain 2"/>
    <property type="match status" value="1"/>
</dbReference>
<gene>
    <name evidence="5" type="primary">gph</name>
    <name evidence="5" type="ORF">GCM10007939_10740</name>
</gene>
<evidence type="ECO:0000256" key="1">
    <source>
        <dbReference type="ARBA" id="ARBA00000830"/>
    </source>
</evidence>
<dbReference type="PRINTS" id="PR00413">
    <property type="entry name" value="HADHALOGNASE"/>
</dbReference>
<dbReference type="RefSeq" id="WP_284376764.1">
    <property type="nucleotide sequence ID" value="NZ_BSNN01000002.1"/>
</dbReference>
<dbReference type="InterPro" id="IPR023214">
    <property type="entry name" value="HAD_sf"/>
</dbReference>
<dbReference type="PANTHER" id="PTHR43434">
    <property type="entry name" value="PHOSPHOGLYCOLATE PHOSPHATASE"/>
    <property type="match status" value="1"/>
</dbReference>
<evidence type="ECO:0000313" key="6">
    <source>
        <dbReference type="Proteomes" id="UP001156694"/>
    </source>
</evidence>
<comment type="pathway">
    <text evidence="2">Organic acid metabolism; glycolate biosynthesis; glycolate from 2-phosphoglycolate: step 1/1.</text>
</comment>
<dbReference type="EC" id="3.1.3.18" evidence="4"/>
<dbReference type="InterPro" id="IPR036412">
    <property type="entry name" value="HAD-like_sf"/>
</dbReference>
<dbReference type="InterPro" id="IPR023198">
    <property type="entry name" value="PGP-like_dom2"/>
</dbReference>
<comment type="caution">
    <text evidence="5">The sequence shown here is derived from an EMBL/GenBank/DDBJ whole genome shotgun (WGS) entry which is preliminary data.</text>
</comment>
<dbReference type="Proteomes" id="UP001156694">
    <property type="component" value="Unassembled WGS sequence"/>
</dbReference>
<organism evidence="5 6">
    <name type="scientific">Amylibacter marinus</name>
    <dbReference type="NCBI Taxonomy" id="1475483"/>
    <lineage>
        <taxon>Bacteria</taxon>
        <taxon>Pseudomonadati</taxon>
        <taxon>Pseudomonadota</taxon>
        <taxon>Alphaproteobacteria</taxon>
        <taxon>Rhodobacterales</taxon>
        <taxon>Paracoccaceae</taxon>
        <taxon>Amylibacter</taxon>
    </lineage>
</organism>
<proteinExistence type="inferred from homology"/>
<evidence type="ECO:0000256" key="3">
    <source>
        <dbReference type="ARBA" id="ARBA00006171"/>
    </source>
</evidence>
<dbReference type="NCBIfam" id="TIGR01549">
    <property type="entry name" value="HAD-SF-IA-v1"/>
    <property type="match status" value="1"/>
</dbReference>
<comment type="similarity">
    <text evidence="3">Belongs to the HAD-like hydrolase superfamily. CbbY/CbbZ/Gph/YieH family.</text>
</comment>
<reference evidence="6" key="1">
    <citation type="journal article" date="2019" name="Int. J. Syst. Evol. Microbiol.">
        <title>The Global Catalogue of Microorganisms (GCM) 10K type strain sequencing project: providing services to taxonomists for standard genome sequencing and annotation.</title>
        <authorList>
            <consortium name="The Broad Institute Genomics Platform"/>
            <consortium name="The Broad Institute Genome Sequencing Center for Infectious Disease"/>
            <person name="Wu L."/>
            <person name="Ma J."/>
        </authorList>
    </citation>
    <scope>NUCLEOTIDE SEQUENCE [LARGE SCALE GENOMIC DNA]</scope>
    <source>
        <strain evidence="6">NBRC 110140</strain>
    </source>
</reference>
<dbReference type="SFLD" id="SFLDS00003">
    <property type="entry name" value="Haloacid_Dehalogenase"/>
    <property type="match status" value="1"/>
</dbReference>
<dbReference type="PANTHER" id="PTHR43434:SF1">
    <property type="entry name" value="PHOSPHOGLYCOLATE PHOSPHATASE"/>
    <property type="match status" value="1"/>
</dbReference>
<evidence type="ECO:0000256" key="2">
    <source>
        <dbReference type="ARBA" id="ARBA00004818"/>
    </source>
</evidence>
<accession>A0ABQ5VUE4</accession>
<keyword evidence="6" id="KW-1185">Reference proteome</keyword>
<name>A0ABQ5VUE4_9RHOB</name>
<dbReference type="Pfam" id="PF13419">
    <property type="entry name" value="HAD_2"/>
    <property type="match status" value="1"/>
</dbReference>
<dbReference type="InterPro" id="IPR041492">
    <property type="entry name" value="HAD_2"/>
</dbReference>
<evidence type="ECO:0000256" key="4">
    <source>
        <dbReference type="ARBA" id="ARBA00013078"/>
    </source>
</evidence>
<dbReference type="SFLD" id="SFLDG01129">
    <property type="entry name" value="C1.5:_HAD__Beta-PGM__Phosphata"/>
    <property type="match status" value="1"/>
</dbReference>
<evidence type="ECO:0000313" key="5">
    <source>
        <dbReference type="EMBL" id="GLQ34791.1"/>
    </source>
</evidence>
<dbReference type="InterPro" id="IPR006439">
    <property type="entry name" value="HAD-SF_hydro_IA"/>
</dbReference>
<sequence>MKSVVFDLDGTLADTSADLIASANACFADLGLGTPLDPVADALTAFAGGRAMLGLGFERLGVSDTSAISREFPNLLAHYARDLDVHTRLYDGVEACLQGLLKQGYALGVCTNKPAGLAEDLLVRLGIRDYFSAMLGADSLPVRKPDPEHLWATIDAMGGTRGCGVLIGDTITDRKAAQNAGLPCILVGFGPLGAGVADMKPAAVLDHYTDLEAMLGPIFDDLEKV</sequence>